<gene>
    <name evidence="5" type="ORF">OPV22_028362</name>
</gene>
<dbReference type="Gene3D" id="3.40.50.720">
    <property type="entry name" value="NAD(P)-binding Rossmann-like Domain"/>
    <property type="match status" value="1"/>
</dbReference>
<dbReference type="AlphaFoldDB" id="A0AAV8PUI1"/>
<dbReference type="GO" id="GO:0005737">
    <property type="term" value="C:cytoplasm"/>
    <property type="evidence" value="ECO:0007669"/>
    <property type="project" value="TreeGrafter"/>
</dbReference>
<evidence type="ECO:0000256" key="1">
    <source>
        <dbReference type="ARBA" id="ARBA00010928"/>
    </source>
</evidence>
<dbReference type="PANTHER" id="PTHR42840:SF5">
    <property type="entry name" value="NAD(P)-BINDING ROSSMANN-FOLD SUPERFAMILY PROTEIN"/>
    <property type="match status" value="1"/>
</dbReference>
<dbReference type="InterPro" id="IPR013087">
    <property type="entry name" value="Znf_C2H2_type"/>
</dbReference>
<evidence type="ECO:0000259" key="4">
    <source>
        <dbReference type="PROSITE" id="PS50157"/>
    </source>
</evidence>
<dbReference type="GO" id="GO:0008270">
    <property type="term" value="F:zinc ion binding"/>
    <property type="evidence" value="ECO:0007669"/>
    <property type="project" value="UniProtKB-KW"/>
</dbReference>
<name>A0AAV8PUI1_ENSVE</name>
<keyword evidence="2" id="KW-0862">Zinc</keyword>
<dbReference type="PANTHER" id="PTHR42840">
    <property type="entry name" value="NAD(P)-BINDING ROSSMANN-FOLD SUPERFAMILY PROTEIN-RELATED"/>
    <property type="match status" value="1"/>
</dbReference>
<evidence type="ECO:0000313" key="6">
    <source>
        <dbReference type="Proteomes" id="UP001222027"/>
    </source>
</evidence>
<dbReference type="GO" id="GO:0016491">
    <property type="term" value="F:oxidoreductase activity"/>
    <property type="evidence" value="ECO:0007669"/>
    <property type="project" value="TreeGrafter"/>
</dbReference>
<evidence type="ECO:0000313" key="5">
    <source>
        <dbReference type="EMBL" id="KAJ8465810.1"/>
    </source>
</evidence>
<dbReference type="SMART" id="SM00355">
    <property type="entry name" value="ZnF_C2H2"/>
    <property type="match status" value="1"/>
</dbReference>
<sequence>MADEYDLSSLFDYGGAFDFSAPATTGASRVAAPSAGSAAMATWLTESRPPQPGFSSPSTSTTLVAAPSAEPAAMATWLTESRPPQPGFSSPSTSTTLVAAPPAESKAMATWLTESRPPQPTFASPSTSTTLVAAPPAESAAMATWLTESRPPQPTFASPSTSTTLVAAPPAESAAMATWLTESRPPQPGFSSPSTSTTLVAAPSAEPAAMATWLTESRPPQPAFASPSTSTTLVAAPPAESAAMATWLTESRPPQPGFSSPSTSTTLVAAPSAEPAAMATWLTESQQLQPAFSSPSTSATPLPRYSLLNQIPTPWLPFPSVPAAARGFTFSPTSSSSPSTARYVDDGLGFGSVFNPSLPLISSANSIGTSFFSPTRRNNPVQSAADSFPYRFCGSNDISVNPSFADCFRAWRNQAESSSAAGELGRSKQAPPLPYRCSECDMRFPTPQAYGGHMSSHSKARKAQPPPGEALVPLKRARLTSTTPSIPERGAQLVLRAPDLDRPVLITVVFGVADLLRLFLGSTSCRPPFVLLEGKMVNSDAAPPQIAIIGAGIFVRTQYIPRLREIADNLIIKSIWSRTEESAKAAAELAQDFAPNIECKWGDSGLEEIIQDSSITGVVVVLAAQVQVEISLRMLKAGKHVIQEKPAAGTVSEAETAISCYNSFRNNFPHQPVWALAENYRFEPAFVESRKLLNDIGDMMHVQVIIEGSMNSSNPYFSSSWRRNYFGGFILDMGVHFVAGLRMMVGCEISSVSAIARHVDMALPPPDNICALFQLENGCAGVFVMAVNSIAPKMYWRIDGSKGTLQIERGTDGGGRHGYSVLFYTAGGHCQRTFYPFCGVNEELKSFIRDISQANKKDGMTSHEPEPRSLYMEGARDVAVLEAMLESSAKQGVAVHVKKLLMKAVS</sequence>
<protein>
    <recommendedName>
        <fullName evidence="4">C2H2-type domain-containing protein</fullName>
    </recommendedName>
</protein>
<dbReference type="GO" id="GO:0006740">
    <property type="term" value="P:NADPH regeneration"/>
    <property type="evidence" value="ECO:0007669"/>
    <property type="project" value="TreeGrafter"/>
</dbReference>
<dbReference type="Proteomes" id="UP001222027">
    <property type="component" value="Unassembled WGS sequence"/>
</dbReference>
<dbReference type="PROSITE" id="PS50157">
    <property type="entry name" value="ZINC_FINGER_C2H2_2"/>
    <property type="match status" value="1"/>
</dbReference>
<accession>A0AAV8PUI1</accession>
<organism evidence="5 6">
    <name type="scientific">Ensete ventricosum</name>
    <name type="common">Abyssinian banana</name>
    <name type="synonym">Musa ensete</name>
    <dbReference type="NCBI Taxonomy" id="4639"/>
    <lineage>
        <taxon>Eukaryota</taxon>
        <taxon>Viridiplantae</taxon>
        <taxon>Streptophyta</taxon>
        <taxon>Embryophyta</taxon>
        <taxon>Tracheophyta</taxon>
        <taxon>Spermatophyta</taxon>
        <taxon>Magnoliopsida</taxon>
        <taxon>Liliopsida</taxon>
        <taxon>Zingiberales</taxon>
        <taxon>Musaceae</taxon>
        <taxon>Ensete</taxon>
    </lineage>
</organism>
<feature type="compositionally biased region" description="Polar residues" evidence="3">
    <location>
        <begin position="87"/>
        <end position="97"/>
    </location>
</feature>
<dbReference type="SUPFAM" id="SSF51735">
    <property type="entry name" value="NAD(P)-binding Rossmann-fold domains"/>
    <property type="match status" value="1"/>
</dbReference>
<dbReference type="Pfam" id="PF13912">
    <property type="entry name" value="zf-C2H2_6"/>
    <property type="match status" value="1"/>
</dbReference>
<keyword evidence="6" id="KW-1185">Reference proteome</keyword>
<dbReference type="InterPro" id="IPR036291">
    <property type="entry name" value="NAD(P)-bd_dom_sf"/>
</dbReference>
<comment type="caution">
    <text evidence="5">The sequence shown here is derived from an EMBL/GenBank/DDBJ whole genome shotgun (WGS) entry which is preliminary data.</text>
</comment>
<keyword evidence="2" id="KW-0863">Zinc-finger</keyword>
<dbReference type="EMBL" id="JAQQAF010000008">
    <property type="protein sequence ID" value="KAJ8465810.1"/>
    <property type="molecule type" value="Genomic_DNA"/>
</dbReference>
<dbReference type="Gene3D" id="3.30.360.10">
    <property type="entry name" value="Dihydrodipicolinate Reductase, domain 2"/>
    <property type="match status" value="1"/>
</dbReference>
<evidence type="ECO:0000256" key="2">
    <source>
        <dbReference type="PROSITE-ProRule" id="PRU00042"/>
    </source>
</evidence>
<dbReference type="InterPro" id="IPR055170">
    <property type="entry name" value="GFO_IDH_MocA-like_dom"/>
</dbReference>
<dbReference type="Pfam" id="PF01408">
    <property type="entry name" value="GFO_IDH_MocA"/>
    <property type="match status" value="1"/>
</dbReference>
<dbReference type="FunFam" id="3.40.50.720:FF:000402">
    <property type="entry name" value="NAD-dependent dihydrogenase, Gfo/Idh/MocA family"/>
    <property type="match status" value="1"/>
</dbReference>
<dbReference type="Pfam" id="PF22725">
    <property type="entry name" value="GFO_IDH_MocA_C3"/>
    <property type="match status" value="1"/>
</dbReference>
<dbReference type="InterPro" id="IPR000683">
    <property type="entry name" value="Gfo/Idh/MocA-like_OxRdtase_N"/>
</dbReference>
<evidence type="ECO:0000256" key="3">
    <source>
        <dbReference type="SAM" id="MobiDB-lite"/>
    </source>
</evidence>
<feature type="region of interest" description="Disordered" evidence="3">
    <location>
        <begin position="78"/>
        <end position="97"/>
    </location>
</feature>
<proteinExistence type="inferred from homology"/>
<dbReference type="PROSITE" id="PS00028">
    <property type="entry name" value="ZINC_FINGER_C2H2_1"/>
    <property type="match status" value="1"/>
</dbReference>
<reference evidence="5 6" key="1">
    <citation type="submission" date="2022-12" db="EMBL/GenBank/DDBJ databases">
        <title>Chromosome-scale assembly of the Ensete ventricosum genome.</title>
        <authorList>
            <person name="Dussert Y."/>
            <person name="Stocks J."/>
            <person name="Wendawek A."/>
            <person name="Woldeyes F."/>
            <person name="Nichols R.A."/>
            <person name="Borrell J.S."/>
        </authorList>
    </citation>
    <scope>NUCLEOTIDE SEQUENCE [LARGE SCALE GENOMIC DNA]</scope>
    <source>
        <strain evidence="6">cv. Maze</strain>
        <tissue evidence="5">Seeds</tissue>
    </source>
</reference>
<dbReference type="GO" id="GO:0000166">
    <property type="term" value="F:nucleotide binding"/>
    <property type="evidence" value="ECO:0007669"/>
    <property type="project" value="InterPro"/>
</dbReference>
<dbReference type="SUPFAM" id="SSF55347">
    <property type="entry name" value="Glyceraldehyde-3-phosphate dehydrogenase-like, C-terminal domain"/>
    <property type="match status" value="1"/>
</dbReference>
<comment type="similarity">
    <text evidence="1">Belongs to the Gfo/Idh/MocA family.</text>
</comment>
<feature type="domain" description="C2H2-type" evidence="4">
    <location>
        <begin position="435"/>
        <end position="462"/>
    </location>
</feature>
<keyword evidence="2" id="KW-0479">Metal-binding</keyword>